<reference evidence="1" key="1">
    <citation type="submission" date="2013-07" db="EMBL/GenBank/DDBJ databases">
        <title>Midgut Transcriptome Profiling of Anoplphora glabripennis, a Lignocellulose Degrading, Wood-Boring Cerambycid.</title>
        <authorList>
            <person name="Scully E.D."/>
            <person name="Hoover K."/>
            <person name="Carlson J.E."/>
            <person name="Tien M."/>
            <person name="Geib S.M."/>
        </authorList>
    </citation>
    <scope>NUCLEOTIDE SEQUENCE</scope>
</reference>
<name>V5GRG6_ANOGL</name>
<dbReference type="PANTHER" id="PTHR47326">
    <property type="entry name" value="TRANSPOSABLE ELEMENT TC3 TRANSPOSASE-LIKE PROTEIN"/>
    <property type="match status" value="1"/>
</dbReference>
<organism evidence="1">
    <name type="scientific">Anoplophora glabripennis</name>
    <name type="common">Asian longhorn beetle</name>
    <name type="synonym">Anoplophora nobilis</name>
    <dbReference type="NCBI Taxonomy" id="217634"/>
    <lineage>
        <taxon>Eukaryota</taxon>
        <taxon>Metazoa</taxon>
        <taxon>Ecdysozoa</taxon>
        <taxon>Arthropoda</taxon>
        <taxon>Hexapoda</taxon>
        <taxon>Insecta</taxon>
        <taxon>Pterygota</taxon>
        <taxon>Neoptera</taxon>
        <taxon>Endopterygota</taxon>
        <taxon>Coleoptera</taxon>
        <taxon>Polyphaga</taxon>
        <taxon>Cucujiformia</taxon>
        <taxon>Chrysomeloidea</taxon>
        <taxon>Cerambycidae</taxon>
        <taxon>Lamiinae</taxon>
        <taxon>Lamiini</taxon>
        <taxon>Anoplophora</taxon>
    </lineage>
</organism>
<evidence type="ECO:0008006" key="2">
    <source>
        <dbReference type="Google" id="ProtNLM"/>
    </source>
</evidence>
<dbReference type="PANTHER" id="PTHR47326:SF1">
    <property type="entry name" value="HTH PSQ-TYPE DOMAIN-CONTAINING PROTEIN"/>
    <property type="match status" value="1"/>
</dbReference>
<accession>V5GRG6</accession>
<dbReference type="GO" id="GO:0003676">
    <property type="term" value="F:nucleic acid binding"/>
    <property type="evidence" value="ECO:0007669"/>
    <property type="project" value="InterPro"/>
</dbReference>
<feature type="non-terminal residue" evidence="1">
    <location>
        <position position="1"/>
    </location>
</feature>
<proteinExistence type="predicted"/>
<dbReference type="AlphaFoldDB" id="V5GRG6"/>
<dbReference type="Gene3D" id="3.30.420.10">
    <property type="entry name" value="Ribonuclease H-like superfamily/Ribonuclease H"/>
    <property type="match status" value="1"/>
</dbReference>
<evidence type="ECO:0000313" key="1">
    <source>
        <dbReference type="EMBL" id="JAB64207.1"/>
    </source>
</evidence>
<dbReference type="EMBL" id="GALX01004259">
    <property type="protein sequence ID" value="JAB64207.1"/>
    <property type="molecule type" value="Transcribed_RNA"/>
</dbReference>
<protein>
    <recommendedName>
        <fullName evidence="2">Transposable element Tc3 transposase</fullName>
    </recommendedName>
</protein>
<dbReference type="InterPro" id="IPR036397">
    <property type="entry name" value="RNaseH_sf"/>
</dbReference>
<sequence>VSAWLDLHFPKCWIGRNGAIMWPPRFPDLNPLDFFYWDHMKQLVYAKPNHMRNDLLQKINVAAEQIQVTVDLRRVYNSLVKRCRAYIEVNGQHFEHLLK</sequence>